<organism evidence="1 2">
    <name type="scientific">Gossypium stocksii</name>
    <dbReference type="NCBI Taxonomy" id="47602"/>
    <lineage>
        <taxon>Eukaryota</taxon>
        <taxon>Viridiplantae</taxon>
        <taxon>Streptophyta</taxon>
        <taxon>Embryophyta</taxon>
        <taxon>Tracheophyta</taxon>
        <taxon>Spermatophyta</taxon>
        <taxon>Magnoliopsida</taxon>
        <taxon>eudicotyledons</taxon>
        <taxon>Gunneridae</taxon>
        <taxon>Pentapetalae</taxon>
        <taxon>rosids</taxon>
        <taxon>malvids</taxon>
        <taxon>Malvales</taxon>
        <taxon>Malvaceae</taxon>
        <taxon>Malvoideae</taxon>
        <taxon>Gossypium</taxon>
    </lineage>
</organism>
<reference evidence="1 2" key="1">
    <citation type="journal article" date="2021" name="Plant Biotechnol. J.">
        <title>Multi-omics assisted identification of the key and species-specific regulatory components of drought-tolerant mechanisms in Gossypium stocksii.</title>
        <authorList>
            <person name="Yu D."/>
            <person name="Ke L."/>
            <person name="Zhang D."/>
            <person name="Wu Y."/>
            <person name="Sun Y."/>
            <person name="Mei J."/>
            <person name="Sun J."/>
            <person name="Sun Y."/>
        </authorList>
    </citation>
    <scope>NUCLEOTIDE SEQUENCE [LARGE SCALE GENOMIC DNA]</scope>
    <source>
        <strain evidence="2">cv. E1</strain>
        <tissue evidence="1">Leaf</tissue>
    </source>
</reference>
<proteinExistence type="predicted"/>
<sequence>MEFQLPLEEKLHSLEDAFNTPPPQTCKKEKKVDSRFHIYIYFYCYSTTFFYIKKMNIVQDNQIKHEKNKGYEVMEENKENGKVFKTCGAKRERLRDEIFRRKLAIACKGKELCLEV</sequence>
<protein>
    <submittedName>
        <fullName evidence="1">Uncharacterized protein</fullName>
    </submittedName>
</protein>
<dbReference type="AlphaFoldDB" id="A0A9D3W2Q6"/>
<gene>
    <name evidence="1" type="ORF">J1N35_011807</name>
</gene>
<comment type="caution">
    <text evidence="1">The sequence shown here is derived from an EMBL/GenBank/DDBJ whole genome shotgun (WGS) entry which is preliminary data.</text>
</comment>
<dbReference type="EMBL" id="JAIQCV010000004">
    <property type="protein sequence ID" value="KAH1108039.1"/>
    <property type="molecule type" value="Genomic_DNA"/>
</dbReference>
<evidence type="ECO:0000313" key="1">
    <source>
        <dbReference type="EMBL" id="KAH1108039.1"/>
    </source>
</evidence>
<name>A0A9D3W2Q6_9ROSI</name>
<dbReference type="Proteomes" id="UP000828251">
    <property type="component" value="Unassembled WGS sequence"/>
</dbReference>
<accession>A0A9D3W2Q6</accession>
<evidence type="ECO:0000313" key="2">
    <source>
        <dbReference type="Proteomes" id="UP000828251"/>
    </source>
</evidence>
<keyword evidence="2" id="KW-1185">Reference proteome</keyword>